<evidence type="ECO:0000256" key="2">
    <source>
        <dbReference type="ARBA" id="ARBA00022643"/>
    </source>
</evidence>
<dbReference type="InterPro" id="IPR019921">
    <property type="entry name" value="Lucif-like_OxRdtase_Rv2161c"/>
</dbReference>
<reference evidence="7 8" key="2">
    <citation type="journal article" date="2016" name="Genome Announc.">
        <title>Draft Genome Sequence of Erythromycin- and Oxytetracycline-Sensitive Nocardia seriolae Strain U-1 (NBRC 110359).</title>
        <authorList>
            <person name="Imajoh M."/>
            <person name="Sukeda M."/>
            <person name="Shimizu M."/>
            <person name="Yamane J."/>
            <person name="Ohnishi K."/>
            <person name="Oshima S."/>
        </authorList>
    </citation>
    <scope>NUCLEOTIDE SEQUENCE [LARGE SCALE GENOMIC DNA]</scope>
    <source>
        <strain evidence="7 8">U-1</strain>
    </source>
</reference>
<accession>A0A0B8NH95</accession>
<gene>
    <name evidence="6" type="ORF">NS506_05938</name>
    <name evidence="7" type="ORF">NSK11_contig00065-0022</name>
</gene>
<dbReference type="InterPro" id="IPR036661">
    <property type="entry name" value="Luciferase-like_sf"/>
</dbReference>
<evidence type="ECO:0000259" key="5">
    <source>
        <dbReference type="Pfam" id="PF00296"/>
    </source>
</evidence>
<dbReference type="GO" id="GO:0046306">
    <property type="term" value="P:alkanesulfonate catabolic process"/>
    <property type="evidence" value="ECO:0007669"/>
    <property type="project" value="TreeGrafter"/>
</dbReference>
<evidence type="ECO:0000256" key="4">
    <source>
        <dbReference type="ARBA" id="ARBA00023033"/>
    </source>
</evidence>
<sequence>MKYGVNLPNFGPQMTPEGMLCWTREAERVGFDSVLVSDHVALTDDANRRSPAPFFESLSTLAWLAGQTATVRLGTGVLIGSHRHPIDLAHTTATIDALSGGRLIVGVGVGWARAAFDVLGVPFEQRGRITDQVLETLVAAWSAPSIEYPGARSIRRVHTEPRPVQQPHPPLWIGGNGPPAIERVNRFGTAWHPLHPNRATCRHGVRNLKPDTLFAPRVFFLPTAETVAEAGRPLGYGAPHQIREDMEFLRELGADTVVLDTDPGDQRLRRHWREDVRLVRLAAEILEIA</sequence>
<dbReference type="KEGG" id="nsr:NS506_05938"/>
<dbReference type="Pfam" id="PF00296">
    <property type="entry name" value="Bac_luciferase"/>
    <property type="match status" value="1"/>
</dbReference>
<dbReference type="PANTHER" id="PTHR42847">
    <property type="entry name" value="ALKANESULFONATE MONOOXYGENASE"/>
    <property type="match status" value="1"/>
</dbReference>
<keyword evidence="2" id="KW-0288">FMN</keyword>
<dbReference type="EMBL" id="CP017839">
    <property type="protein sequence ID" value="APA99974.1"/>
    <property type="molecule type" value="Genomic_DNA"/>
</dbReference>
<evidence type="ECO:0000313" key="6">
    <source>
        <dbReference type="EMBL" id="APA99974.1"/>
    </source>
</evidence>
<feature type="domain" description="Luciferase-like" evidence="5">
    <location>
        <begin position="2"/>
        <end position="196"/>
    </location>
</feature>
<dbReference type="NCBIfam" id="TIGR03619">
    <property type="entry name" value="F420_Rv2161c"/>
    <property type="match status" value="1"/>
</dbReference>
<keyword evidence="1" id="KW-0285">Flavoprotein</keyword>
<proteinExistence type="predicted"/>
<dbReference type="GeneID" id="93376441"/>
<organism evidence="6 9">
    <name type="scientific">Nocardia seriolae</name>
    <dbReference type="NCBI Taxonomy" id="37332"/>
    <lineage>
        <taxon>Bacteria</taxon>
        <taxon>Bacillati</taxon>
        <taxon>Actinomycetota</taxon>
        <taxon>Actinomycetes</taxon>
        <taxon>Mycobacteriales</taxon>
        <taxon>Nocardiaceae</taxon>
        <taxon>Nocardia</taxon>
    </lineage>
</organism>
<reference evidence="8" key="1">
    <citation type="submission" date="2015-07" db="EMBL/GenBank/DDBJ databases">
        <title>Nocardia seriolae U-1 whole genome shotgun sequence.</title>
        <authorList>
            <person name="Imajoh M."/>
            <person name="Fukumoto Y."/>
            <person name="Sukeda M."/>
            <person name="Yamane J."/>
            <person name="Yamasaki K."/>
            <person name="Shimizu M."/>
            <person name="Ohnishi K."/>
            <person name="Oshima S."/>
        </authorList>
    </citation>
    <scope>NUCLEOTIDE SEQUENCE [LARGE SCALE GENOMIC DNA]</scope>
    <source>
        <strain evidence="8">U-1</strain>
    </source>
</reference>
<dbReference type="Proteomes" id="UP000180166">
    <property type="component" value="Chromosome"/>
</dbReference>
<dbReference type="SUPFAM" id="SSF51679">
    <property type="entry name" value="Bacterial luciferase-like"/>
    <property type="match status" value="1"/>
</dbReference>
<name>A0A0B8NH95_9NOCA</name>
<evidence type="ECO:0000313" key="8">
    <source>
        <dbReference type="Proteomes" id="UP000037179"/>
    </source>
</evidence>
<dbReference type="Proteomes" id="UP000037179">
    <property type="component" value="Unassembled WGS sequence"/>
</dbReference>
<evidence type="ECO:0000313" key="9">
    <source>
        <dbReference type="Proteomes" id="UP000180166"/>
    </source>
</evidence>
<dbReference type="PANTHER" id="PTHR42847:SF8">
    <property type="entry name" value="CONSERVED PROTEIN"/>
    <property type="match status" value="1"/>
</dbReference>
<dbReference type="EMBL" id="BBYQ01000065">
    <property type="protein sequence ID" value="GAP29840.1"/>
    <property type="molecule type" value="Genomic_DNA"/>
</dbReference>
<evidence type="ECO:0000256" key="3">
    <source>
        <dbReference type="ARBA" id="ARBA00023002"/>
    </source>
</evidence>
<dbReference type="RefSeq" id="WP_033088548.1">
    <property type="nucleotide sequence ID" value="NZ_AP017900.1"/>
</dbReference>
<keyword evidence="3 6" id="KW-0560">Oxidoreductase</keyword>
<keyword evidence="8" id="KW-1185">Reference proteome</keyword>
<keyword evidence="4 6" id="KW-0503">Monooxygenase</keyword>
<dbReference type="OrthoDB" id="4074025at2"/>
<dbReference type="InterPro" id="IPR050172">
    <property type="entry name" value="SsuD_RutA_monooxygenase"/>
</dbReference>
<dbReference type="AlphaFoldDB" id="A0A0B8NH95"/>
<reference evidence="6 9" key="3">
    <citation type="submission" date="2016-10" db="EMBL/GenBank/DDBJ databases">
        <title>Genome sequence of Nocardia seriolae strain EM150506, isolated from Anguila japonica.</title>
        <authorList>
            <person name="Han H.-J."/>
        </authorList>
    </citation>
    <scope>NUCLEOTIDE SEQUENCE [LARGE SCALE GENOMIC DNA]</scope>
    <source>
        <strain evidence="6 9">EM150506</strain>
    </source>
</reference>
<dbReference type="Gene3D" id="3.20.20.30">
    <property type="entry name" value="Luciferase-like domain"/>
    <property type="match status" value="1"/>
</dbReference>
<dbReference type="EC" id="1.14.14.5" evidence="6"/>
<protein>
    <submittedName>
        <fullName evidence="6">Alkanesulfonate monooxygenase</fullName>
        <ecNumber evidence="6">1.14.14.5</ecNumber>
    </submittedName>
</protein>
<dbReference type="InterPro" id="IPR011251">
    <property type="entry name" value="Luciferase-like_dom"/>
</dbReference>
<evidence type="ECO:0000313" key="7">
    <source>
        <dbReference type="EMBL" id="GAP29840.1"/>
    </source>
</evidence>
<evidence type="ECO:0000256" key="1">
    <source>
        <dbReference type="ARBA" id="ARBA00022630"/>
    </source>
</evidence>
<dbReference type="GO" id="GO:0008726">
    <property type="term" value="F:alkanesulfonate monooxygenase activity"/>
    <property type="evidence" value="ECO:0007669"/>
    <property type="project" value="UniProtKB-EC"/>
</dbReference>